<dbReference type="SUPFAM" id="SSF51905">
    <property type="entry name" value="FAD/NAD(P)-binding domain"/>
    <property type="match status" value="1"/>
</dbReference>
<keyword evidence="5" id="KW-0408">Iron</keyword>
<dbReference type="OrthoDB" id="432169at2759"/>
<evidence type="ECO:0000256" key="3">
    <source>
        <dbReference type="ARBA" id="ARBA00022723"/>
    </source>
</evidence>
<feature type="non-terminal residue" evidence="7">
    <location>
        <position position="101"/>
    </location>
</feature>
<dbReference type="GO" id="GO:0016491">
    <property type="term" value="F:oxidoreductase activity"/>
    <property type="evidence" value="ECO:0007669"/>
    <property type="project" value="UniProtKB-KW"/>
</dbReference>
<dbReference type="Proteomes" id="UP000054279">
    <property type="component" value="Unassembled WGS sequence"/>
</dbReference>
<reference evidence="7 8" key="1">
    <citation type="submission" date="2014-06" db="EMBL/GenBank/DDBJ databases">
        <title>Evolutionary Origins and Diversification of the Mycorrhizal Mutualists.</title>
        <authorList>
            <consortium name="DOE Joint Genome Institute"/>
            <consortium name="Mycorrhizal Genomics Consortium"/>
            <person name="Kohler A."/>
            <person name="Kuo A."/>
            <person name="Nagy L.G."/>
            <person name="Floudas D."/>
            <person name="Copeland A."/>
            <person name="Barry K.W."/>
            <person name="Cichocki N."/>
            <person name="Veneault-Fourrey C."/>
            <person name="LaButti K."/>
            <person name="Lindquist E.A."/>
            <person name="Lipzen A."/>
            <person name="Lundell T."/>
            <person name="Morin E."/>
            <person name="Murat C."/>
            <person name="Riley R."/>
            <person name="Ohm R."/>
            <person name="Sun H."/>
            <person name="Tunlid A."/>
            <person name="Henrissat B."/>
            <person name="Grigoriev I.V."/>
            <person name="Hibbett D.S."/>
            <person name="Martin F."/>
        </authorList>
    </citation>
    <scope>NUCLEOTIDE SEQUENCE [LARGE SCALE GENOMIC DNA]</scope>
    <source>
        <strain evidence="7 8">SS14</strain>
    </source>
</reference>
<sequence length="101" mass="11741">IAFIEKMLDLDDTGLYRIVTCGEESYLAYNRVALTEYFQHRSVEKLYLNKPEWYAAQDPKRFVLHLNEQVTSIESDSHKVRTSNDRIIHYDTLVLATGSDA</sequence>
<evidence type="ECO:0000256" key="6">
    <source>
        <dbReference type="ARBA" id="ARBA00023014"/>
    </source>
</evidence>
<evidence type="ECO:0000256" key="4">
    <source>
        <dbReference type="ARBA" id="ARBA00023002"/>
    </source>
</evidence>
<protein>
    <recommendedName>
        <fullName evidence="9">NAD(P)/FAD-dependent oxidoreductase</fullName>
    </recommendedName>
</protein>
<dbReference type="Gene3D" id="3.50.50.60">
    <property type="entry name" value="FAD/NAD(P)-binding domain"/>
    <property type="match status" value="1"/>
</dbReference>
<dbReference type="AlphaFoldDB" id="A0A0C9UFU1"/>
<evidence type="ECO:0000313" key="8">
    <source>
        <dbReference type="Proteomes" id="UP000054279"/>
    </source>
</evidence>
<accession>A0A0C9UFU1</accession>
<dbReference type="GO" id="GO:0046872">
    <property type="term" value="F:metal ion binding"/>
    <property type="evidence" value="ECO:0007669"/>
    <property type="project" value="UniProtKB-KW"/>
</dbReference>
<dbReference type="EMBL" id="KN837536">
    <property type="protein sequence ID" value="KIJ24080.1"/>
    <property type="molecule type" value="Genomic_DNA"/>
</dbReference>
<comment type="pathway">
    <text evidence="1">Nitrogen metabolism.</text>
</comment>
<dbReference type="InterPro" id="IPR036188">
    <property type="entry name" value="FAD/NAD-bd_sf"/>
</dbReference>
<keyword evidence="2" id="KW-0349">Heme</keyword>
<evidence type="ECO:0000313" key="7">
    <source>
        <dbReference type="EMBL" id="KIJ24080.1"/>
    </source>
</evidence>
<dbReference type="PANTHER" id="PTHR43809:SF1">
    <property type="entry name" value="NITRITE REDUCTASE (NADH) LARGE SUBUNIT"/>
    <property type="match status" value="1"/>
</dbReference>
<evidence type="ECO:0000256" key="5">
    <source>
        <dbReference type="ARBA" id="ARBA00023004"/>
    </source>
</evidence>
<evidence type="ECO:0008006" key="9">
    <source>
        <dbReference type="Google" id="ProtNLM"/>
    </source>
</evidence>
<dbReference type="HOGENOM" id="CLU_2298502_0_0_1"/>
<keyword evidence="6" id="KW-0411">Iron-sulfur</keyword>
<dbReference type="InterPro" id="IPR052034">
    <property type="entry name" value="NasD-like"/>
</dbReference>
<dbReference type="GO" id="GO:0051536">
    <property type="term" value="F:iron-sulfur cluster binding"/>
    <property type="evidence" value="ECO:0007669"/>
    <property type="project" value="UniProtKB-KW"/>
</dbReference>
<keyword evidence="8" id="KW-1185">Reference proteome</keyword>
<keyword evidence="4" id="KW-0560">Oxidoreductase</keyword>
<keyword evidence="3" id="KW-0479">Metal-binding</keyword>
<name>A0A0C9UFU1_SPHS4</name>
<feature type="non-terminal residue" evidence="7">
    <location>
        <position position="1"/>
    </location>
</feature>
<evidence type="ECO:0000256" key="1">
    <source>
        <dbReference type="ARBA" id="ARBA00004909"/>
    </source>
</evidence>
<gene>
    <name evidence="7" type="ORF">M422DRAFT_115898</name>
</gene>
<dbReference type="PANTHER" id="PTHR43809">
    <property type="entry name" value="NITRITE REDUCTASE (NADH) LARGE SUBUNIT"/>
    <property type="match status" value="1"/>
</dbReference>
<proteinExistence type="predicted"/>
<evidence type="ECO:0000256" key="2">
    <source>
        <dbReference type="ARBA" id="ARBA00022617"/>
    </source>
</evidence>
<organism evidence="7 8">
    <name type="scientific">Sphaerobolus stellatus (strain SS14)</name>
    <dbReference type="NCBI Taxonomy" id="990650"/>
    <lineage>
        <taxon>Eukaryota</taxon>
        <taxon>Fungi</taxon>
        <taxon>Dikarya</taxon>
        <taxon>Basidiomycota</taxon>
        <taxon>Agaricomycotina</taxon>
        <taxon>Agaricomycetes</taxon>
        <taxon>Phallomycetidae</taxon>
        <taxon>Geastrales</taxon>
        <taxon>Sphaerobolaceae</taxon>
        <taxon>Sphaerobolus</taxon>
    </lineage>
</organism>